<feature type="signal peptide" evidence="1">
    <location>
        <begin position="1"/>
        <end position="25"/>
    </location>
</feature>
<feature type="chain" id="PRO_5036836377" description="Lipocalin-like domain-containing protein" evidence="1">
    <location>
        <begin position="26"/>
        <end position="134"/>
    </location>
</feature>
<comment type="caution">
    <text evidence="2">The sequence shown here is derived from an EMBL/GenBank/DDBJ whole genome shotgun (WGS) entry which is preliminary data.</text>
</comment>
<protein>
    <recommendedName>
        <fullName evidence="4">Lipocalin-like domain-containing protein</fullName>
    </recommendedName>
</protein>
<gene>
    <name evidence="2" type="ORF">GCM10011387_15060</name>
</gene>
<evidence type="ECO:0000256" key="1">
    <source>
        <dbReference type="SAM" id="SignalP"/>
    </source>
</evidence>
<dbReference type="RefSeq" id="WP_188626252.1">
    <property type="nucleotide sequence ID" value="NZ_BMIL01000004.1"/>
</dbReference>
<evidence type="ECO:0000313" key="2">
    <source>
        <dbReference type="EMBL" id="GGC62409.1"/>
    </source>
</evidence>
<accession>A0A916U6D0</accession>
<name>A0A916U6D0_9SPHI</name>
<keyword evidence="1" id="KW-0732">Signal</keyword>
<dbReference type="AlphaFoldDB" id="A0A916U6D0"/>
<organism evidence="2 3">
    <name type="scientific">Pedobacter quisquiliarum</name>
    <dbReference type="NCBI Taxonomy" id="1834438"/>
    <lineage>
        <taxon>Bacteria</taxon>
        <taxon>Pseudomonadati</taxon>
        <taxon>Bacteroidota</taxon>
        <taxon>Sphingobacteriia</taxon>
        <taxon>Sphingobacteriales</taxon>
        <taxon>Sphingobacteriaceae</taxon>
        <taxon>Pedobacter</taxon>
    </lineage>
</organism>
<reference evidence="2" key="1">
    <citation type="journal article" date="2014" name="Int. J. Syst. Evol. Microbiol.">
        <title>Complete genome sequence of Corynebacterium casei LMG S-19264T (=DSM 44701T), isolated from a smear-ripened cheese.</title>
        <authorList>
            <consortium name="US DOE Joint Genome Institute (JGI-PGF)"/>
            <person name="Walter F."/>
            <person name="Albersmeier A."/>
            <person name="Kalinowski J."/>
            <person name="Ruckert C."/>
        </authorList>
    </citation>
    <scope>NUCLEOTIDE SEQUENCE</scope>
    <source>
        <strain evidence="2">CGMCC 1.15343</strain>
    </source>
</reference>
<proteinExistence type="predicted"/>
<evidence type="ECO:0008006" key="4">
    <source>
        <dbReference type="Google" id="ProtNLM"/>
    </source>
</evidence>
<evidence type="ECO:0000313" key="3">
    <source>
        <dbReference type="Proteomes" id="UP000651668"/>
    </source>
</evidence>
<dbReference type="EMBL" id="BMIL01000004">
    <property type="protein sequence ID" value="GGC62409.1"/>
    <property type="molecule type" value="Genomic_DNA"/>
</dbReference>
<dbReference type="Proteomes" id="UP000651668">
    <property type="component" value="Unassembled WGS sequence"/>
</dbReference>
<reference evidence="2" key="2">
    <citation type="submission" date="2020-09" db="EMBL/GenBank/DDBJ databases">
        <authorList>
            <person name="Sun Q."/>
            <person name="Zhou Y."/>
        </authorList>
    </citation>
    <scope>NUCLEOTIDE SEQUENCE</scope>
    <source>
        <strain evidence="2">CGMCC 1.15343</strain>
    </source>
</reference>
<sequence length="134" mass="14842">MKKITTLIVGVFALMIITVSAKAQAKADFFVGKWDILVKGTPQGDVNMKVNFEMKDGKLVGTMVNPETQKEEPFTKLETTEKGVVVYFSAQGYDVDMSLEKQDDDHVIGMVMSMLEVTGVRVKKEVTTFSAVNQ</sequence>
<keyword evidence="3" id="KW-1185">Reference proteome</keyword>